<name>A0A8T0NEZ7_PANVG</name>
<dbReference type="EMBL" id="CM029053">
    <property type="protein sequence ID" value="KAG2545474.1"/>
    <property type="molecule type" value="Genomic_DNA"/>
</dbReference>
<proteinExistence type="predicted"/>
<sequence length="106" mass="11866">MLDLDRRSSLSFWHLALRLGQPLCHDDQLVAGRRHGAQEQTRPGFRLARRGSWQATCRAGGRGGGRPHAAQRAVVGPDAQGDSAPSSARMHKATCQWRRRRCVWEL</sequence>
<evidence type="ECO:0000313" key="2">
    <source>
        <dbReference type="Proteomes" id="UP000823388"/>
    </source>
</evidence>
<accession>A0A8T0NEZ7</accession>
<dbReference type="Proteomes" id="UP000823388">
    <property type="component" value="Chromosome 9K"/>
</dbReference>
<gene>
    <name evidence="1" type="ORF">PVAP13_9KG312714</name>
</gene>
<comment type="caution">
    <text evidence="1">The sequence shown here is derived from an EMBL/GenBank/DDBJ whole genome shotgun (WGS) entry which is preliminary data.</text>
</comment>
<reference evidence="1" key="1">
    <citation type="submission" date="2020-05" db="EMBL/GenBank/DDBJ databases">
        <title>WGS assembly of Panicum virgatum.</title>
        <authorList>
            <person name="Lovell J.T."/>
            <person name="Jenkins J."/>
            <person name="Shu S."/>
            <person name="Juenger T.E."/>
            <person name="Schmutz J."/>
        </authorList>
    </citation>
    <scope>NUCLEOTIDE SEQUENCE</scope>
    <source>
        <strain evidence="1">AP13</strain>
    </source>
</reference>
<organism evidence="1 2">
    <name type="scientific">Panicum virgatum</name>
    <name type="common">Blackwell switchgrass</name>
    <dbReference type="NCBI Taxonomy" id="38727"/>
    <lineage>
        <taxon>Eukaryota</taxon>
        <taxon>Viridiplantae</taxon>
        <taxon>Streptophyta</taxon>
        <taxon>Embryophyta</taxon>
        <taxon>Tracheophyta</taxon>
        <taxon>Spermatophyta</taxon>
        <taxon>Magnoliopsida</taxon>
        <taxon>Liliopsida</taxon>
        <taxon>Poales</taxon>
        <taxon>Poaceae</taxon>
        <taxon>PACMAD clade</taxon>
        <taxon>Panicoideae</taxon>
        <taxon>Panicodae</taxon>
        <taxon>Paniceae</taxon>
        <taxon>Panicinae</taxon>
        <taxon>Panicum</taxon>
        <taxon>Panicum sect. Hiantes</taxon>
    </lineage>
</organism>
<dbReference type="AlphaFoldDB" id="A0A8T0NEZ7"/>
<evidence type="ECO:0000313" key="1">
    <source>
        <dbReference type="EMBL" id="KAG2545474.1"/>
    </source>
</evidence>
<protein>
    <submittedName>
        <fullName evidence="1">Uncharacterized protein</fullName>
    </submittedName>
</protein>
<keyword evidence="2" id="KW-1185">Reference proteome</keyword>